<dbReference type="Proteomes" id="UP000238823">
    <property type="component" value="Unassembled WGS sequence"/>
</dbReference>
<dbReference type="SUPFAM" id="SSF117892">
    <property type="entry name" value="Band 7/SPFH domain"/>
    <property type="match status" value="1"/>
</dbReference>
<evidence type="ECO:0000256" key="2">
    <source>
        <dbReference type="SAM" id="Coils"/>
    </source>
</evidence>
<feature type="coiled-coil region" evidence="2">
    <location>
        <begin position="301"/>
        <end position="348"/>
    </location>
</feature>
<gene>
    <name evidence="4" type="primary">yqiK</name>
    <name evidence="4" type="ORF">ENSA7_20820</name>
</gene>
<evidence type="ECO:0000313" key="5">
    <source>
        <dbReference type="Proteomes" id="UP000238823"/>
    </source>
</evidence>
<comment type="caution">
    <text evidence="4">The sequence shown here is derived from an EMBL/GenBank/DDBJ whole genome shotgun (WGS) entry which is preliminary data.</text>
</comment>
<evidence type="ECO:0000313" key="4">
    <source>
        <dbReference type="EMBL" id="PRQ08110.1"/>
    </source>
</evidence>
<dbReference type="EMBL" id="PVNL01000044">
    <property type="protein sequence ID" value="PRQ08110.1"/>
    <property type="molecule type" value="Genomic_DNA"/>
</dbReference>
<keyword evidence="3" id="KW-1133">Transmembrane helix</keyword>
<dbReference type="GO" id="GO:0012505">
    <property type="term" value="C:endomembrane system"/>
    <property type="evidence" value="ECO:0007669"/>
    <property type="project" value="UniProtKB-SubCell"/>
</dbReference>
<dbReference type="PANTHER" id="PTHR13806">
    <property type="entry name" value="FLOTILLIN-RELATED"/>
    <property type="match status" value="1"/>
</dbReference>
<comment type="subcellular location">
    <subcellularLocation>
        <location evidence="1">Endomembrane system</location>
    </subcellularLocation>
</comment>
<keyword evidence="2" id="KW-0175">Coiled coil</keyword>
<evidence type="ECO:0000256" key="3">
    <source>
        <dbReference type="SAM" id="Phobius"/>
    </source>
</evidence>
<dbReference type="AlphaFoldDB" id="A0A2S9YSR3"/>
<organism evidence="4 5">
    <name type="scientific">Enhygromyxa salina</name>
    <dbReference type="NCBI Taxonomy" id="215803"/>
    <lineage>
        <taxon>Bacteria</taxon>
        <taxon>Pseudomonadati</taxon>
        <taxon>Myxococcota</taxon>
        <taxon>Polyangia</taxon>
        <taxon>Nannocystales</taxon>
        <taxon>Nannocystaceae</taxon>
        <taxon>Enhygromyxa</taxon>
    </lineage>
</organism>
<keyword evidence="3" id="KW-0472">Membrane</keyword>
<reference evidence="4 5" key="1">
    <citation type="submission" date="2018-03" db="EMBL/GenBank/DDBJ databases">
        <title>Draft Genome Sequences of the Obligatory Marine Myxobacteria Enhygromyxa salina SWB007.</title>
        <authorList>
            <person name="Poehlein A."/>
            <person name="Moghaddam J.A."/>
            <person name="Harms H."/>
            <person name="Alanjari M."/>
            <person name="Koenig G.M."/>
            <person name="Daniel R."/>
            <person name="Schaeberle T.F."/>
        </authorList>
    </citation>
    <scope>NUCLEOTIDE SEQUENCE [LARGE SCALE GENOMIC DNA]</scope>
    <source>
        <strain evidence="4 5">SWB007</strain>
    </source>
</reference>
<dbReference type="GO" id="GO:0005886">
    <property type="term" value="C:plasma membrane"/>
    <property type="evidence" value="ECO:0007669"/>
    <property type="project" value="TreeGrafter"/>
</dbReference>
<dbReference type="RefSeq" id="WP_342352820.1">
    <property type="nucleotide sequence ID" value="NZ_PVNL01000044.1"/>
</dbReference>
<dbReference type="InterPro" id="IPR027705">
    <property type="entry name" value="Flotillin_fam"/>
</dbReference>
<dbReference type="PANTHER" id="PTHR13806:SF31">
    <property type="entry name" value="FLOTILLIN-LIKE PROTEIN 1-RELATED"/>
    <property type="match status" value="1"/>
</dbReference>
<accession>A0A2S9YSR3</accession>
<protein>
    <submittedName>
        <fullName evidence="4">Inner membrane protein YqiK</fullName>
    </submittedName>
</protein>
<feature type="transmembrane region" description="Helical" evidence="3">
    <location>
        <begin position="21"/>
        <end position="48"/>
    </location>
</feature>
<proteinExistence type="predicted"/>
<keyword evidence="3" id="KW-0812">Transmembrane</keyword>
<sequence>MPLANIMSFLHSLMLAPDPQATLITVGIFVGSGLALLVGLGVVVAAFYRKVDQGSALIINKMGAIPTVKFTGGIVVPIIHRAEIMDISVKTIVIDRRGTDGLICNDNIRADIKVTFFVRVNPQDTDVMEVARAIGARRASDQQTLEALFTSKFSDGLKTIGRQMDFQDLYTKRDVFKAGILETIGQELNGYRLDDCAIDYLEQTPMTELDPANVLDSQGIRKITEITADQNIKTNFLKQEERKAITKQNVQADEAVFELDRQRSDAKAKQEREIATIQAREAAETHKVQAEETKKADIARIKQEEETAIQHENRLREVEVAQKNRERVVAVETERVEKERALEAISREREVELQRIAKEKALEIERKDIADVVAARVAVEKNVAQEEEAIKDLRVLAEANRTKDARVVAAEGEAQEQLVKHIKHAEAQEQVAKHKAKEKLTLAEADLEASDKQARAKIRLAEGAQAEQAASGLAEVKVKEANALAIEKEGQAEARVTLQKMQSEAQGEQEKGLAVVRVKEADAAAVQKQGEAQAEATRVMLIATAQGREAEAAAIEKVGIAEAVAIRQKMEAEATGLGQKAEAMKALDGTSREHEEYRLRLEKDKAVELAGLETREKVAEFQASVMAQAMASAKINIVGGDGQFFDRFVNAVTLGQSLDAGIDNSETARTVFSEYLDGRKSLPNDLVDVLSRPAMDAETIKNLGVTGLISQMMSQASAVDKDRYADLLAAAQRLGLK</sequence>
<dbReference type="InterPro" id="IPR036013">
    <property type="entry name" value="Band_7/SPFH_dom_sf"/>
</dbReference>
<evidence type="ECO:0000256" key="1">
    <source>
        <dbReference type="ARBA" id="ARBA00004308"/>
    </source>
</evidence>
<name>A0A2S9YSR3_9BACT</name>